<reference evidence="1" key="1">
    <citation type="submission" date="2019-08" db="EMBL/GenBank/DDBJ databases">
        <authorList>
            <person name="Kucharzyk K."/>
            <person name="Murdoch R.W."/>
            <person name="Higgins S."/>
            <person name="Loffler F."/>
        </authorList>
    </citation>
    <scope>NUCLEOTIDE SEQUENCE</scope>
</reference>
<accession>A0A645GGF4</accession>
<sequence>MNVHRVTAGFEQNFFILQQADQTDQNIVLTPTVWRFSEHLDDFEQGRDHLAVRMLLDV</sequence>
<organism evidence="1">
    <name type="scientific">bioreactor metagenome</name>
    <dbReference type="NCBI Taxonomy" id="1076179"/>
    <lineage>
        <taxon>unclassified sequences</taxon>
        <taxon>metagenomes</taxon>
        <taxon>ecological metagenomes</taxon>
    </lineage>
</organism>
<proteinExistence type="predicted"/>
<dbReference type="AlphaFoldDB" id="A0A645GGF4"/>
<comment type="caution">
    <text evidence="1">The sequence shown here is derived from an EMBL/GenBank/DDBJ whole genome shotgun (WGS) entry which is preliminary data.</text>
</comment>
<dbReference type="EMBL" id="VSSQ01074365">
    <property type="protein sequence ID" value="MPN25256.1"/>
    <property type="molecule type" value="Genomic_DNA"/>
</dbReference>
<evidence type="ECO:0000313" key="1">
    <source>
        <dbReference type="EMBL" id="MPN25256.1"/>
    </source>
</evidence>
<protein>
    <submittedName>
        <fullName evidence="1">Uncharacterized protein</fullName>
    </submittedName>
</protein>
<gene>
    <name evidence="1" type="ORF">SDC9_172663</name>
</gene>
<name>A0A645GGF4_9ZZZZ</name>